<dbReference type="AlphaFoldDB" id="A0A0W8FRF3"/>
<name>A0A0W8FRF3_9ZZZZ</name>
<dbReference type="EC" id="2.1.1.61" evidence="5"/>
<reference evidence="5" key="1">
    <citation type="journal article" date="2015" name="Proc. Natl. Acad. Sci. U.S.A.">
        <title>Networks of energetic and metabolic interactions define dynamics in microbial communities.</title>
        <authorList>
            <person name="Embree M."/>
            <person name="Liu J.K."/>
            <person name="Al-Bassam M.M."/>
            <person name="Zengler K."/>
        </authorList>
    </citation>
    <scope>NUCLEOTIDE SEQUENCE</scope>
</reference>
<dbReference type="InterPro" id="IPR020536">
    <property type="entry name" value="ThiI_AANH"/>
</dbReference>
<proteinExistence type="predicted"/>
<gene>
    <name evidence="5" type="ORF">ASZ90_006702</name>
</gene>
<keyword evidence="5" id="KW-0808">Transferase</keyword>
<keyword evidence="2" id="KW-0067">ATP-binding</keyword>
<feature type="domain" description="NFACT protein RNA binding" evidence="4">
    <location>
        <begin position="222"/>
        <end position="319"/>
    </location>
</feature>
<keyword evidence="5" id="KW-0489">Methyltransferase</keyword>
<dbReference type="Pfam" id="PF02568">
    <property type="entry name" value="ThiI"/>
    <property type="match status" value="1"/>
</dbReference>
<accession>A0A0W8FRF3</accession>
<evidence type="ECO:0000313" key="5">
    <source>
        <dbReference type="EMBL" id="KUG23498.1"/>
    </source>
</evidence>
<dbReference type="InterPro" id="IPR014729">
    <property type="entry name" value="Rossmann-like_a/b/a_fold"/>
</dbReference>
<dbReference type="GO" id="GO:0004808">
    <property type="term" value="F:tRNA (5-methylaminomethyl-2-thiouridylate)(34)-methyltransferase activity"/>
    <property type="evidence" value="ECO:0007669"/>
    <property type="project" value="UniProtKB-EC"/>
</dbReference>
<evidence type="ECO:0000256" key="2">
    <source>
        <dbReference type="ARBA" id="ARBA00022840"/>
    </source>
</evidence>
<keyword evidence="1" id="KW-0547">Nucleotide-binding</keyword>
<dbReference type="GO" id="GO:0004810">
    <property type="term" value="F:CCA tRNA nucleotidyltransferase activity"/>
    <property type="evidence" value="ECO:0007669"/>
    <property type="project" value="InterPro"/>
</dbReference>
<sequence>MVKAIALFSGGLDSMLAAELIRRQKIDVLGLTFTTPFFDAQKAQYAAKMLNLSLVVEDITTPHLKMLKSPRYGYGKNMNPCIDCHTLMLQIAGEKMKKDGFDFIITGEVLGQRPMSQNKQSLYIVAKNSGYSDYILRPLSAQLLDPIKAEREKIIDRSQLLAIQGRGRKSQIKLATDFGITDYAPPAGGCLLTDPMFTRRLHDLFSHQEDHSIRDFNLLKYGRHFREVNHGKIIVGRNNTDNEKIRAFSTNEDIALFMADFPGPYILIPRGNMDLLPLAASLCVRYSDAPSDREANVIYQHKNSSNIIKVKAAAKEDCERLVI</sequence>
<evidence type="ECO:0000256" key="1">
    <source>
        <dbReference type="ARBA" id="ARBA00022741"/>
    </source>
</evidence>
<feature type="domain" description="Thil AANH" evidence="3">
    <location>
        <begin position="3"/>
        <end position="140"/>
    </location>
</feature>
<dbReference type="InterPro" id="IPR059101">
    <property type="entry name" value="NFACT-R_2"/>
</dbReference>
<dbReference type="Gene3D" id="3.40.50.620">
    <property type="entry name" value="HUPs"/>
    <property type="match status" value="1"/>
</dbReference>
<dbReference type="EMBL" id="LNQE01000903">
    <property type="protein sequence ID" value="KUG23498.1"/>
    <property type="molecule type" value="Genomic_DNA"/>
</dbReference>
<dbReference type="PANTHER" id="PTHR11933:SF6">
    <property type="entry name" value="THIL AANH DOMAIN-CONTAINING PROTEIN"/>
    <property type="match status" value="1"/>
</dbReference>
<dbReference type="GO" id="GO:0005524">
    <property type="term" value="F:ATP binding"/>
    <property type="evidence" value="ECO:0007669"/>
    <property type="project" value="UniProtKB-KW"/>
</dbReference>
<evidence type="ECO:0000259" key="3">
    <source>
        <dbReference type="Pfam" id="PF02568"/>
    </source>
</evidence>
<dbReference type="GO" id="GO:0032259">
    <property type="term" value="P:methylation"/>
    <property type="evidence" value="ECO:0007669"/>
    <property type="project" value="UniProtKB-KW"/>
</dbReference>
<organism evidence="5">
    <name type="scientific">hydrocarbon metagenome</name>
    <dbReference type="NCBI Taxonomy" id="938273"/>
    <lineage>
        <taxon>unclassified sequences</taxon>
        <taxon>metagenomes</taxon>
        <taxon>ecological metagenomes</taxon>
    </lineage>
</organism>
<dbReference type="SUPFAM" id="SSF52402">
    <property type="entry name" value="Adenine nucleotide alpha hydrolases-like"/>
    <property type="match status" value="1"/>
</dbReference>
<dbReference type="Pfam" id="PF18297">
    <property type="entry name" value="NFACT-R_2"/>
    <property type="match status" value="1"/>
</dbReference>
<protein>
    <submittedName>
        <fullName evidence="5">Trna (5-methylaminomethyl-2-thiouridylate)-methyltransferase</fullName>
        <ecNumber evidence="5">2.1.1.61</ecNumber>
    </submittedName>
</protein>
<dbReference type="PANTHER" id="PTHR11933">
    <property type="entry name" value="TRNA 5-METHYLAMINOMETHYL-2-THIOURIDYLATE -METHYLTRANSFERASE"/>
    <property type="match status" value="1"/>
</dbReference>
<comment type="caution">
    <text evidence="5">The sequence shown here is derived from an EMBL/GenBank/DDBJ whole genome shotgun (WGS) entry which is preliminary data.</text>
</comment>
<evidence type="ECO:0000259" key="4">
    <source>
        <dbReference type="Pfam" id="PF18297"/>
    </source>
</evidence>